<comment type="caution">
    <text evidence="1">The sequence shown here is derived from an EMBL/GenBank/DDBJ whole genome shotgun (WGS) entry which is preliminary data.</text>
</comment>
<keyword evidence="1" id="KW-0347">Helicase</keyword>
<evidence type="ECO:0000313" key="1">
    <source>
        <dbReference type="EMBL" id="MBD2179595.1"/>
    </source>
</evidence>
<evidence type="ECO:0000313" key="2">
    <source>
        <dbReference type="Proteomes" id="UP000641646"/>
    </source>
</evidence>
<accession>A0A926V9T2</accession>
<dbReference type="EMBL" id="JACJPW010000001">
    <property type="protein sequence ID" value="MBD2179595.1"/>
    <property type="molecule type" value="Genomic_DNA"/>
</dbReference>
<reference evidence="1" key="2">
    <citation type="submission" date="2020-08" db="EMBL/GenBank/DDBJ databases">
        <authorList>
            <person name="Chen M."/>
            <person name="Teng W."/>
            <person name="Zhao L."/>
            <person name="Hu C."/>
            <person name="Zhou Y."/>
            <person name="Han B."/>
            <person name="Song L."/>
            <person name="Shu W."/>
        </authorList>
    </citation>
    <scope>NUCLEOTIDE SEQUENCE</scope>
    <source>
        <strain evidence="1">FACHB-1375</strain>
    </source>
</reference>
<gene>
    <name evidence="1" type="ORF">H6G03_00440</name>
</gene>
<keyword evidence="1" id="KW-0378">Hydrolase</keyword>
<dbReference type="RefSeq" id="WP_190460940.1">
    <property type="nucleotide sequence ID" value="NZ_JACJPW010000001.1"/>
</dbReference>
<organism evidence="1 2">
    <name type="scientific">Aerosakkonema funiforme FACHB-1375</name>
    <dbReference type="NCBI Taxonomy" id="2949571"/>
    <lineage>
        <taxon>Bacteria</taxon>
        <taxon>Bacillati</taxon>
        <taxon>Cyanobacteriota</taxon>
        <taxon>Cyanophyceae</taxon>
        <taxon>Oscillatoriophycideae</taxon>
        <taxon>Aerosakkonematales</taxon>
        <taxon>Aerosakkonemataceae</taxon>
        <taxon>Aerosakkonema</taxon>
    </lineage>
</organism>
<keyword evidence="1" id="KW-0067">ATP-binding</keyword>
<name>A0A926V9T2_9CYAN</name>
<sequence>MIEVEVHNSLRAFLRSLGAGHWPHHLTMARLVARALRLGRSALIQVGVPAGINVRYRLSYLAPALIWPGPVILVATESVQQRLLKVEIPQLLGWIRTRKAIRTGDALPDADFQGLLLTSPEAWLFDRLTNQNRFGAGIPTIVDGVDDLETWTRLRLTAAIAPGNWDELMLAKPSQAKAIRNARVQLTKAVFQHPTNPYECYPIEPLEQDILKHLYEKLTGSEDAEENFSPSDGDLPDAWRIFWQRFQSDGQLVWAEIARRQGQFSLYCAPVDVASTLSGIWQQQPVVLIGGALELEAEAPIYRQRLGLGELTCVKFSADRHNELIHLYLPDGLPMPNTPQFQSALLLEIRRLLIVSTAVRGLTVLLVSDMPLKAQVAATLAAEFGSRVQVEKTCLDENGILVTGWEFWLEYQNVLPAPHLLAIASLPIPSLENPLVAGRVAYYKQQRQDWFRLYLLPETLNSLARAIAPVRETQGAIALLDSRAIHRSYGQQVLAALSPFARIDYLDLNFLSSDN</sequence>
<keyword evidence="1" id="KW-0547">Nucleotide-binding</keyword>
<dbReference type="AlphaFoldDB" id="A0A926V9T2"/>
<dbReference type="GO" id="GO:0004386">
    <property type="term" value="F:helicase activity"/>
    <property type="evidence" value="ECO:0007669"/>
    <property type="project" value="UniProtKB-KW"/>
</dbReference>
<protein>
    <submittedName>
        <fullName evidence="1">ATP-dependent DNA helicase</fullName>
    </submittedName>
</protein>
<reference evidence="1" key="1">
    <citation type="journal article" date="2015" name="ISME J.">
        <title>Draft Genome Sequence of Streptomyces incarnatus NRRL8089, which Produces the Nucleoside Antibiotic Sinefungin.</title>
        <authorList>
            <person name="Oshima K."/>
            <person name="Hattori M."/>
            <person name="Shimizu H."/>
            <person name="Fukuda K."/>
            <person name="Nemoto M."/>
            <person name="Inagaki K."/>
            <person name="Tamura T."/>
        </authorList>
    </citation>
    <scope>NUCLEOTIDE SEQUENCE</scope>
    <source>
        <strain evidence="1">FACHB-1375</strain>
    </source>
</reference>
<keyword evidence="2" id="KW-1185">Reference proteome</keyword>
<dbReference type="Proteomes" id="UP000641646">
    <property type="component" value="Unassembled WGS sequence"/>
</dbReference>
<proteinExistence type="predicted"/>